<keyword evidence="3" id="KW-1185">Reference proteome</keyword>
<feature type="transmembrane region" description="Helical" evidence="1">
    <location>
        <begin position="46"/>
        <end position="63"/>
    </location>
</feature>
<reference evidence="3" key="1">
    <citation type="journal article" date="2019" name="Int. J. Syst. Evol. Microbiol.">
        <title>The Global Catalogue of Microorganisms (GCM) 10K type strain sequencing project: providing services to taxonomists for standard genome sequencing and annotation.</title>
        <authorList>
            <consortium name="The Broad Institute Genomics Platform"/>
            <consortium name="The Broad Institute Genome Sequencing Center for Infectious Disease"/>
            <person name="Wu L."/>
            <person name="Ma J."/>
        </authorList>
    </citation>
    <scope>NUCLEOTIDE SEQUENCE [LARGE SCALE GENOMIC DNA]</scope>
    <source>
        <strain evidence="3">JCM 4738</strain>
    </source>
</reference>
<dbReference type="Proteomes" id="UP001596483">
    <property type="component" value="Unassembled WGS sequence"/>
</dbReference>
<evidence type="ECO:0000313" key="3">
    <source>
        <dbReference type="Proteomes" id="UP001596483"/>
    </source>
</evidence>
<dbReference type="RefSeq" id="WP_157297495.1">
    <property type="nucleotide sequence ID" value="NZ_JBHTCT010000011.1"/>
</dbReference>
<gene>
    <name evidence="2" type="ORF">ACFQQH_05985</name>
</gene>
<feature type="transmembrane region" description="Helical" evidence="1">
    <location>
        <begin position="69"/>
        <end position="85"/>
    </location>
</feature>
<name>A0ABW2NH20_9BACL</name>
<dbReference type="EMBL" id="JBHTCT010000011">
    <property type="protein sequence ID" value="MFC7364678.1"/>
    <property type="molecule type" value="Genomic_DNA"/>
</dbReference>
<dbReference type="NCBIfam" id="TIGR04104">
    <property type="entry name" value="cxxc_20_cxxc"/>
    <property type="match status" value="1"/>
</dbReference>
<protein>
    <submittedName>
        <fullName evidence="2">TIGR04104 family putative zinc finger protein</fullName>
    </submittedName>
</protein>
<accession>A0ABW2NH20</accession>
<keyword evidence="1" id="KW-1133">Transmembrane helix</keyword>
<keyword evidence="1" id="KW-0472">Membrane</keyword>
<sequence length="99" mass="11634">MPICANCRHRWSFRETLRAMYTLKPTMTCPNCKQEQHLTSASRKRGAFMPFLILIPMLLNVFFEMNWLTLIGGMLLVAVVFNLVYPRLIEVTNEEEPIW</sequence>
<organism evidence="2 3">
    <name type="scientific">Bhargavaea changchunensis</name>
    <dbReference type="NCBI Taxonomy" id="2134037"/>
    <lineage>
        <taxon>Bacteria</taxon>
        <taxon>Bacillati</taxon>
        <taxon>Bacillota</taxon>
        <taxon>Bacilli</taxon>
        <taxon>Bacillales</taxon>
        <taxon>Caryophanaceae</taxon>
        <taxon>Bhargavaea</taxon>
    </lineage>
</organism>
<evidence type="ECO:0000313" key="2">
    <source>
        <dbReference type="EMBL" id="MFC7364678.1"/>
    </source>
</evidence>
<proteinExistence type="predicted"/>
<keyword evidence="1" id="KW-0812">Transmembrane</keyword>
<dbReference type="InterPro" id="IPR026369">
    <property type="entry name" value="CxxC_20_CxxC"/>
</dbReference>
<comment type="caution">
    <text evidence="2">The sequence shown here is derived from an EMBL/GenBank/DDBJ whole genome shotgun (WGS) entry which is preliminary data.</text>
</comment>
<evidence type="ECO:0000256" key="1">
    <source>
        <dbReference type="SAM" id="Phobius"/>
    </source>
</evidence>